<geneLocation type="plasmid" evidence="1 2">
    <name>pBRH01</name>
</geneLocation>
<dbReference type="KEGG" id="brh:RBRH_00224"/>
<dbReference type="HOGENOM" id="CLU_1292414_0_0_4"/>
<sequence>MSRGKRRACRNHKLSPRNCALPHRCLHHSPACGTPGQANPCALLDRERRRGPLRADGDGRVCGVSALDASAPESWIIGDLGICPVSGSKCHQGGPVQHSAASKPYYSPGLGGAKNCVRCRFFITGPAFLGGLVARFNAEVPSDNTGSLTRAYERRDRVLDEGDGIAHIWHAIYWLVERCRATLTAPTEGKQQVKLVLAGGVEDLQAALSECSE</sequence>
<dbReference type="Proteomes" id="UP000007437">
    <property type="component" value="Plasmid pBRH01"/>
</dbReference>
<keyword evidence="1" id="KW-0614">Plasmid</keyword>
<evidence type="ECO:0000313" key="1">
    <source>
        <dbReference type="EMBL" id="CBW76900.1"/>
    </source>
</evidence>
<dbReference type="AlphaFoldDB" id="E5AUX6"/>
<dbReference type="eggNOG" id="COG0582">
    <property type="taxonomic scope" value="Bacteria"/>
</dbReference>
<protein>
    <submittedName>
        <fullName evidence="1">Uncharacterized protein</fullName>
    </submittedName>
</protein>
<accession>E5AUX6</accession>
<reference evidence="1 2" key="1">
    <citation type="journal article" date="2011" name="J. Bacteriol.">
        <title>Complete genome sequence of Burkholderia rhizoxinica, an endosymbiont of Rhizopus microsporus.</title>
        <authorList>
            <person name="Lackner G."/>
            <person name="Moebius N."/>
            <person name="Partida-Martinez L."/>
            <person name="Hertweck C."/>
        </authorList>
    </citation>
    <scope>NUCLEOTIDE SEQUENCE [LARGE SCALE GENOMIC DNA]</scope>
    <source>
        <strain evidence="2">DSM 19002 / CIP 109453 / HKI 454</strain>
        <plasmid evidence="1 2">pBRH01</plasmid>
    </source>
</reference>
<evidence type="ECO:0000313" key="2">
    <source>
        <dbReference type="Proteomes" id="UP000007437"/>
    </source>
</evidence>
<organism evidence="1 2">
    <name type="scientific">Mycetohabitans rhizoxinica (strain DSM 19002 / CIP 109453 / HKI 454)</name>
    <name type="common">Paraburkholderia rhizoxinica</name>
    <dbReference type="NCBI Taxonomy" id="882378"/>
    <lineage>
        <taxon>Bacteria</taxon>
        <taxon>Pseudomonadati</taxon>
        <taxon>Pseudomonadota</taxon>
        <taxon>Betaproteobacteria</taxon>
        <taxon>Burkholderiales</taxon>
        <taxon>Burkholderiaceae</taxon>
        <taxon>Mycetohabitans</taxon>
    </lineage>
</organism>
<name>E5AUX6_MYCRK</name>
<proteinExistence type="predicted"/>
<dbReference type="EMBL" id="FR687360">
    <property type="protein sequence ID" value="CBW76900.1"/>
    <property type="molecule type" value="Genomic_DNA"/>
</dbReference>
<gene>
    <name evidence="1" type="ordered locus">RBRH_00224</name>
</gene>